<comment type="caution">
    <text evidence="10">The sequence shown here is derived from an EMBL/GenBank/DDBJ whole genome shotgun (WGS) entry which is preliminary data.</text>
</comment>
<dbReference type="InterPro" id="IPR008333">
    <property type="entry name" value="Cbr1-like_FAD-bd_dom"/>
</dbReference>
<feature type="binding site" evidence="8">
    <location>
        <position position="187"/>
    </location>
    <ligand>
        <name>FAD</name>
        <dbReference type="ChEBI" id="CHEBI:57692"/>
    </ligand>
</feature>
<dbReference type="GO" id="GO:0005739">
    <property type="term" value="C:mitochondrion"/>
    <property type="evidence" value="ECO:0007669"/>
    <property type="project" value="TreeGrafter"/>
</dbReference>
<feature type="binding site" evidence="8">
    <location>
        <position position="154"/>
    </location>
    <ligand>
        <name>FAD</name>
        <dbReference type="ChEBI" id="CHEBI:57692"/>
    </ligand>
</feature>
<feature type="binding site" evidence="8">
    <location>
        <position position="152"/>
    </location>
    <ligand>
        <name>FAD</name>
        <dbReference type="ChEBI" id="CHEBI:57692"/>
    </ligand>
</feature>
<feature type="binding site" evidence="8">
    <location>
        <position position="178"/>
    </location>
    <ligand>
        <name>FAD</name>
        <dbReference type="ChEBI" id="CHEBI:57692"/>
    </ligand>
</feature>
<dbReference type="InterPro" id="IPR017927">
    <property type="entry name" value="FAD-bd_FR_type"/>
</dbReference>
<keyword evidence="5 8" id="KW-0274">FAD</keyword>
<dbReference type="CDD" id="cd06183">
    <property type="entry name" value="cyt_b5_reduct_like"/>
    <property type="match status" value="1"/>
</dbReference>
<dbReference type="GO" id="GO:0016491">
    <property type="term" value="F:oxidoreductase activity"/>
    <property type="evidence" value="ECO:0007669"/>
    <property type="project" value="UniProtKB-KW"/>
</dbReference>
<comment type="subcellular location">
    <subcellularLocation>
        <location evidence="2">Membrane</location>
    </subcellularLocation>
</comment>
<evidence type="ECO:0000256" key="8">
    <source>
        <dbReference type="PIRSR" id="PIRSR601834-1"/>
    </source>
</evidence>
<evidence type="ECO:0000256" key="2">
    <source>
        <dbReference type="ARBA" id="ARBA00004370"/>
    </source>
</evidence>
<keyword evidence="11" id="KW-1185">Reference proteome</keyword>
<name>A0AA38R9I9_9PEZI</name>
<organism evidence="10 11">
    <name type="scientific">Pleurostoma richardsiae</name>
    <dbReference type="NCBI Taxonomy" id="41990"/>
    <lineage>
        <taxon>Eukaryota</taxon>
        <taxon>Fungi</taxon>
        <taxon>Dikarya</taxon>
        <taxon>Ascomycota</taxon>
        <taxon>Pezizomycotina</taxon>
        <taxon>Sordariomycetes</taxon>
        <taxon>Sordariomycetidae</taxon>
        <taxon>Calosphaeriales</taxon>
        <taxon>Pleurostomataceae</taxon>
        <taxon>Pleurostoma</taxon>
    </lineage>
</organism>
<dbReference type="Gene3D" id="3.40.50.80">
    <property type="entry name" value="Nucleotide-binding domain of ferredoxin-NADP reductase (FNR) module"/>
    <property type="match status" value="1"/>
</dbReference>
<evidence type="ECO:0000313" key="10">
    <source>
        <dbReference type="EMBL" id="KAJ9131099.1"/>
    </source>
</evidence>
<dbReference type="GO" id="GO:0016020">
    <property type="term" value="C:membrane"/>
    <property type="evidence" value="ECO:0007669"/>
    <property type="project" value="UniProtKB-SubCell"/>
</dbReference>
<gene>
    <name evidence="10" type="ORF">NKR23_g11857</name>
</gene>
<dbReference type="Proteomes" id="UP001174694">
    <property type="component" value="Unassembled WGS sequence"/>
</dbReference>
<dbReference type="EMBL" id="JANBVO010000072">
    <property type="protein sequence ID" value="KAJ9131099.1"/>
    <property type="molecule type" value="Genomic_DNA"/>
</dbReference>
<dbReference type="Pfam" id="PF00970">
    <property type="entry name" value="FAD_binding_6"/>
    <property type="match status" value="1"/>
</dbReference>
<evidence type="ECO:0000256" key="5">
    <source>
        <dbReference type="ARBA" id="ARBA00022827"/>
    </source>
</evidence>
<sequence length="451" mass="48565">MSRRVTKPSRRKWALLLAGICALSGLALVPEERRLGLLFGKPLNPVTFVPFRVVAREQVSPTSFILTLRPFWSLGPRRREPGDDDGSAAIADPFSTGSSLPPLLFALLAAALNASREEGQRHRHPNRAVVARAWAHGLWSVEVKQPQLQIARDYTPLPPRGGGDAEAAELEAGDLRLLVRRYEGGEVSTYLSRLAVGDEVELRGPHYKFDVAGRLGEDGGKVVFLAGGTGIAPAMQAVHKLLSSKGTPETGDESGAPTVSILWANRRREDCVGCGDAVSSAFWSSKGASGPAQDGELAGPIVQQLREMEQRYTGLLSIKCLVDEERKFIGAKDIMKAVENGHGVFSPRGSSTVVAESGNCPLHSQRVTELSTDEDDPQQVRCLCTGEQPGASSRAGKNLIMVSGPDGFIQAYAGAKRWTDGHELQGPVKGVVGDLKAKYPDVLRDWIVLKL</sequence>
<dbReference type="PROSITE" id="PS51384">
    <property type="entry name" value="FAD_FR"/>
    <property type="match status" value="1"/>
</dbReference>
<keyword evidence="7" id="KW-0472">Membrane</keyword>
<feature type="domain" description="FAD-binding FR-type" evidence="9">
    <location>
        <begin position="46"/>
        <end position="212"/>
    </location>
</feature>
<reference evidence="10" key="1">
    <citation type="submission" date="2022-07" db="EMBL/GenBank/DDBJ databases">
        <title>Fungi with potential for degradation of polypropylene.</title>
        <authorList>
            <person name="Gostincar C."/>
        </authorList>
    </citation>
    <scope>NUCLEOTIDE SEQUENCE</scope>
    <source>
        <strain evidence="10">EXF-13308</strain>
    </source>
</reference>
<dbReference type="AlphaFoldDB" id="A0AA38R9I9"/>
<evidence type="ECO:0000256" key="4">
    <source>
        <dbReference type="ARBA" id="ARBA00022630"/>
    </source>
</evidence>
<evidence type="ECO:0000256" key="1">
    <source>
        <dbReference type="ARBA" id="ARBA00001974"/>
    </source>
</evidence>
<evidence type="ECO:0000256" key="3">
    <source>
        <dbReference type="ARBA" id="ARBA00006105"/>
    </source>
</evidence>
<keyword evidence="6" id="KW-0560">Oxidoreductase</keyword>
<comment type="cofactor">
    <cofactor evidence="1 8">
        <name>FAD</name>
        <dbReference type="ChEBI" id="CHEBI:57692"/>
    </cofactor>
</comment>
<evidence type="ECO:0000259" key="9">
    <source>
        <dbReference type="PROSITE" id="PS51384"/>
    </source>
</evidence>
<dbReference type="SUPFAM" id="SSF52343">
    <property type="entry name" value="Ferredoxin reductase-like, C-terminal NADP-linked domain"/>
    <property type="match status" value="1"/>
</dbReference>
<feature type="binding site" evidence="8">
    <location>
        <position position="188"/>
    </location>
    <ligand>
        <name>FAD</name>
        <dbReference type="ChEBI" id="CHEBI:57692"/>
    </ligand>
</feature>
<dbReference type="PANTHER" id="PTHR19370:SF189">
    <property type="entry name" value="CYTOCHROME C MITOCHONDRIAL IMPORT FACTOR CYC2"/>
    <property type="match status" value="1"/>
</dbReference>
<dbReference type="SUPFAM" id="SSF63380">
    <property type="entry name" value="Riboflavin synthase domain-like"/>
    <property type="match status" value="1"/>
</dbReference>
<dbReference type="Gene3D" id="2.40.30.10">
    <property type="entry name" value="Translation factors"/>
    <property type="match status" value="1"/>
</dbReference>
<protein>
    <recommendedName>
        <fullName evidence="9">FAD-binding FR-type domain-containing protein</fullName>
    </recommendedName>
</protein>
<dbReference type="InterPro" id="IPR017938">
    <property type="entry name" value="Riboflavin_synthase-like_b-brl"/>
</dbReference>
<dbReference type="PANTHER" id="PTHR19370">
    <property type="entry name" value="NADH-CYTOCHROME B5 REDUCTASE"/>
    <property type="match status" value="1"/>
</dbReference>
<accession>A0AA38R9I9</accession>
<proteinExistence type="inferred from homology"/>
<evidence type="ECO:0000256" key="6">
    <source>
        <dbReference type="ARBA" id="ARBA00023002"/>
    </source>
</evidence>
<evidence type="ECO:0000256" key="7">
    <source>
        <dbReference type="ARBA" id="ARBA00023136"/>
    </source>
</evidence>
<keyword evidence="4 8" id="KW-0285">Flavoprotein</keyword>
<dbReference type="PRINTS" id="PR00406">
    <property type="entry name" value="CYTB5RDTASE"/>
</dbReference>
<evidence type="ECO:0000313" key="11">
    <source>
        <dbReference type="Proteomes" id="UP001174694"/>
    </source>
</evidence>
<dbReference type="InterPro" id="IPR001834">
    <property type="entry name" value="CBR-like"/>
</dbReference>
<dbReference type="InterPro" id="IPR039261">
    <property type="entry name" value="FNR_nucleotide-bd"/>
</dbReference>
<comment type="similarity">
    <text evidence="3">Belongs to the flavoprotein pyridine nucleotide cytochrome reductase family.</text>
</comment>